<name>A0A0C9ZH65_9AGAM</name>
<reference evidence="3" key="2">
    <citation type="submission" date="2015-01" db="EMBL/GenBank/DDBJ databases">
        <title>Evolutionary Origins and Diversification of the Mycorrhizal Mutualists.</title>
        <authorList>
            <consortium name="DOE Joint Genome Institute"/>
            <consortium name="Mycorrhizal Genomics Consortium"/>
            <person name="Kohler A."/>
            <person name="Kuo A."/>
            <person name="Nagy L.G."/>
            <person name="Floudas D."/>
            <person name="Copeland A."/>
            <person name="Barry K.W."/>
            <person name="Cichocki N."/>
            <person name="Veneault-Fourrey C."/>
            <person name="LaButti K."/>
            <person name="Lindquist E.A."/>
            <person name="Lipzen A."/>
            <person name="Lundell T."/>
            <person name="Morin E."/>
            <person name="Murat C."/>
            <person name="Riley R."/>
            <person name="Ohm R."/>
            <person name="Sun H."/>
            <person name="Tunlid A."/>
            <person name="Henrissat B."/>
            <person name="Grigoriev I.V."/>
            <person name="Hibbett D.S."/>
            <person name="Martin F."/>
        </authorList>
    </citation>
    <scope>NUCLEOTIDE SEQUENCE [LARGE SCALE GENOMIC DNA]</scope>
    <source>
        <strain evidence="3">UH-Slu-Lm8-n1</strain>
    </source>
</reference>
<evidence type="ECO:0000313" key="3">
    <source>
        <dbReference type="Proteomes" id="UP000054485"/>
    </source>
</evidence>
<reference evidence="2 3" key="1">
    <citation type="submission" date="2014-04" db="EMBL/GenBank/DDBJ databases">
        <authorList>
            <consortium name="DOE Joint Genome Institute"/>
            <person name="Kuo A."/>
            <person name="Ruytinx J."/>
            <person name="Rineau F."/>
            <person name="Colpaert J."/>
            <person name="Kohler A."/>
            <person name="Nagy L.G."/>
            <person name="Floudas D."/>
            <person name="Copeland A."/>
            <person name="Barry K.W."/>
            <person name="Cichocki N."/>
            <person name="Veneault-Fourrey C."/>
            <person name="LaButti K."/>
            <person name="Lindquist E.A."/>
            <person name="Lipzen A."/>
            <person name="Lundell T."/>
            <person name="Morin E."/>
            <person name="Murat C."/>
            <person name="Sun H."/>
            <person name="Tunlid A."/>
            <person name="Henrissat B."/>
            <person name="Grigoriev I.V."/>
            <person name="Hibbett D.S."/>
            <person name="Martin F."/>
            <person name="Nordberg H.P."/>
            <person name="Cantor M.N."/>
            <person name="Hua S.X."/>
        </authorList>
    </citation>
    <scope>NUCLEOTIDE SEQUENCE [LARGE SCALE GENOMIC DNA]</scope>
    <source>
        <strain evidence="2 3">UH-Slu-Lm8-n1</strain>
    </source>
</reference>
<dbReference type="EMBL" id="KN835501">
    <property type="protein sequence ID" value="KIK36755.1"/>
    <property type="molecule type" value="Genomic_DNA"/>
</dbReference>
<dbReference type="AlphaFoldDB" id="A0A0C9ZH65"/>
<organism evidence="2 3">
    <name type="scientific">Suillus luteus UH-Slu-Lm8-n1</name>
    <dbReference type="NCBI Taxonomy" id="930992"/>
    <lineage>
        <taxon>Eukaryota</taxon>
        <taxon>Fungi</taxon>
        <taxon>Dikarya</taxon>
        <taxon>Basidiomycota</taxon>
        <taxon>Agaricomycotina</taxon>
        <taxon>Agaricomycetes</taxon>
        <taxon>Agaricomycetidae</taxon>
        <taxon>Boletales</taxon>
        <taxon>Suillineae</taxon>
        <taxon>Suillaceae</taxon>
        <taxon>Suillus</taxon>
    </lineage>
</organism>
<gene>
    <name evidence="2" type="ORF">CY34DRAFT_93854</name>
</gene>
<dbReference type="Proteomes" id="UP000054485">
    <property type="component" value="Unassembled WGS sequence"/>
</dbReference>
<sequence length="111" mass="12209">GHGDHKHESRTLNHHGTYWLSTGEQQQGMGIISMRRDHKPSRHLLPVNRRAGAGHGDHKHGSRTTNHRGTYCLSTGEQQQGMGMISMDRGPETINALTSCQQASSSKAWGS</sequence>
<dbReference type="InParanoid" id="A0A0C9ZH65"/>
<evidence type="ECO:0000256" key="1">
    <source>
        <dbReference type="SAM" id="MobiDB-lite"/>
    </source>
</evidence>
<feature type="region of interest" description="Disordered" evidence="1">
    <location>
        <begin position="47"/>
        <end position="71"/>
    </location>
</feature>
<dbReference type="OrthoDB" id="2691632at2759"/>
<evidence type="ECO:0000313" key="2">
    <source>
        <dbReference type="EMBL" id="KIK36755.1"/>
    </source>
</evidence>
<keyword evidence="3" id="KW-1185">Reference proteome</keyword>
<feature type="non-terminal residue" evidence="2">
    <location>
        <position position="1"/>
    </location>
</feature>
<protein>
    <submittedName>
        <fullName evidence="2">Uncharacterized protein</fullName>
    </submittedName>
</protein>
<dbReference type="HOGENOM" id="CLU_2164538_0_0_1"/>
<accession>A0A0C9ZH65</accession>
<feature type="compositionally biased region" description="Basic residues" evidence="1">
    <location>
        <begin position="57"/>
        <end position="66"/>
    </location>
</feature>
<proteinExistence type="predicted"/>